<proteinExistence type="predicted"/>
<protein>
    <recommendedName>
        <fullName evidence="1">G domain-containing protein</fullName>
    </recommendedName>
</protein>
<dbReference type="Proteomes" id="UP000076532">
    <property type="component" value="Unassembled WGS sequence"/>
</dbReference>
<sequence length="267" mass="29637">MPQKQNVSHSPENASSPPELNVIVFGQTGAGKSSFINMIAGTDVAQTSSDLTRCTFDSQPYHVQVDESLAVTLWDTAGLSQGSRGDKDTIVRVCELIMRLEKNTILLIFCLRGKIQGDTFENYQMVRAICDAKVPMAVVVFGLEGERDRVEWWSRNEGAFKGAGMIFNDQACIVGTRGGRIASSNSFAYGEAYDTSVMEVRALIKRAYISKPRNQDRQQWRTMVLKHIRTVFPGSASETDAQLNEKLKKLGIAKKDRQDIVEAYNAS</sequence>
<name>A0A166BHF9_9AGAM</name>
<dbReference type="InterPro" id="IPR027417">
    <property type="entry name" value="P-loop_NTPase"/>
</dbReference>
<accession>A0A166BHF9</accession>
<dbReference type="EMBL" id="KV417644">
    <property type="protein sequence ID" value="KZP12650.1"/>
    <property type="molecule type" value="Genomic_DNA"/>
</dbReference>
<evidence type="ECO:0000259" key="1">
    <source>
        <dbReference type="Pfam" id="PF01926"/>
    </source>
</evidence>
<dbReference type="SUPFAM" id="SSF52540">
    <property type="entry name" value="P-loop containing nucleoside triphosphate hydrolases"/>
    <property type="match status" value="1"/>
</dbReference>
<evidence type="ECO:0000313" key="2">
    <source>
        <dbReference type="EMBL" id="KZP12650.1"/>
    </source>
</evidence>
<dbReference type="CDD" id="cd00882">
    <property type="entry name" value="Ras_like_GTPase"/>
    <property type="match status" value="1"/>
</dbReference>
<dbReference type="InterPro" id="IPR006073">
    <property type="entry name" value="GTP-bd"/>
</dbReference>
<dbReference type="OrthoDB" id="8954335at2759"/>
<dbReference type="Gene3D" id="3.40.50.300">
    <property type="entry name" value="P-loop containing nucleotide triphosphate hydrolases"/>
    <property type="match status" value="1"/>
</dbReference>
<dbReference type="STRING" id="436010.A0A166BHF9"/>
<organism evidence="2 3">
    <name type="scientific">Athelia psychrophila</name>
    <dbReference type="NCBI Taxonomy" id="1759441"/>
    <lineage>
        <taxon>Eukaryota</taxon>
        <taxon>Fungi</taxon>
        <taxon>Dikarya</taxon>
        <taxon>Basidiomycota</taxon>
        <taxon>Agaricomycotina</taxon>
        <taxon>Agaricomycetes</taxon>
        <taxon>Agaricomycetidae</taxon>
        <taxon>Atheliales</taxon>
        <taxon>Atheliaceae</taxon>
        <taxon>Athelia</taxon>
    </lineage>
</organism>
<dbReference type="AlphaFoldDB" id="A0A166BHF9"/>
<dbReference type="Pfam" id="PF01926">
    <property type="entry name" value="MMR_HSR1"/>
    <property type="match status" value="1"/>
</dbReference>
<feature type="domain" description="G" evidence="1">
    <location>
        <begin position="22"/>
        <end position="116"/>
    </location>
</feature>
<dbReference type="GO" id="GO:0005525">
    <property type="term" value="F:GTP binding"/>
    <property type="evidence" value="ECO:0007669"/>
    <property type="project" value="InterPro"/>
</dbReference>
<keyword evidence="3" id="KW-1185">Reference proteome</keyword>
<reference evidence="2 3" key="1">
    <citation type="journal article" date="2016" name="Mol. Biol. Evol.">
        <title>Comparative Genomics of Early-Diverging Mushroom-Forming Fungi Provides Insights into the Origins of Lignocellulose Decay Capabilities.</title>
        <authorList>
            <person name="Nagy L.G."/>
            <person name="Riley R."/>
            <person name="Tritt A."/>
            <person name="Adam C."/>
            <person name="Daum C."/>
            <person name="Floudas D."/>
            <person name="Sun H."/>
            <person name="Yadav J.S."/>
            <person name="Pangilinan J."/>
            <person name="Larsson K.H."/>
            <person name="Matsuura K."/>
            <person name="Barry K."/>
            <person name="Labutti K."/>
            <person name="Kuo R."/>
            <person name="Ohm R.A."/>
            <person name="Bhattacharya S.S."/>
            <person name="Shirouzu T."/>
            <person name="Yoshinaga Y."/>
            <person name="Martin F.M."/>
            <person name="Grigoriev I.V."/>
            <person name="Hibbett D.S."/>
        </authorList>
    </citation>
    <scope>NUCLEOTIDE SEQUENCE [LARGE SCALE GENOMIC DNA]</scope>
    <source>
        <strain evidence="2 3">CBS 109695</strain>
    </source>
</reference>
<evidence type="ECO:0000313" key="3">
    <source>
        <dbReference type="Proteomes" id="UP000076532"/>
    </source>
</evidence>
<gene>
    <name evidence="2" type="ORF">FIBSPDRAFT_936796</name>
</gene>